<comment type="catalytic activity">
    <reaction evidence="5">
        <text>N(tele)-phospho-L-histidyl/L-threonyl-[pyruvate, phosphate dikinase] + ADP = N(tele)-phospho-L-histidyl/O-phospho-L-threonyl-[pyruvate, phosphate dikinase] + AMP + H(+)</text>
        <dbReference type="Rhea" id="RHEA:43692"/>
        <dbReference type="Rhea" id="RHEA-COMP:10650"/>
        <dbReference type="Rhea" id="RHEA-COMP:10651"/>
        <dbReference type="ChEBI" id="CHEBI:15378"/>
        <dbReference type="ChEBI" id="CHEBI:30013"/>
        <dbReference type="ChEBI" id="CHEBI:61977"/>
        <dbReference type="ChEBI" id="CHEBI:83586"/>
        <dbReference type="ChEBI" id="CHEBI:456215"/>
        <dbReference type="ChEBI" id="CHEBI:456216"/>
        <dbReference type="EC" id="2.7.11.32"/>
    </reaction>
</comment>
<dbReference type="GO" id="GO:0005524">
    <property type="term" value="F:ATP binding"/>
    <property type="evidence" value="ECO:0007669"/>
    <property type="project" value="InterPro"/>
</dbReference>
<dbReference type="PANTHER" id="PTHR31756">
    <property type="entry name" value="PYRUVATE, PHOSPHATE DIKINASE REGULATORY PROTEIN 1, CHLOROPLASTIC"/>
    <property type="match status" value="1"/>
</dbReference>
<evidence type="ECO:0000256" key="3">
    <source>
        <dbReference type="ARBA" id="ARBA00022741"/>
    </source>
</evidence>
<sequence length="269" mass="30297">MNPGLIIYTLSDSVGNTAINVAKSALAQFPSHKVPIKNFPFIKDDQELLAILTRAKDREAMVIYNFAKLDHVSLVESFQEEHDLFAFNLLTPLTEYLADRIGHAPSQEAGANHQLNQAYFDRINAMEFAVQYDDGQDPNGFLQADIILLGVSRTSKTPLSIYLANEGFKVANLPVMPESTIPNQIYQVDPRKIIGLTNSKDLLLAIRKERMRAYGLDDNMLYSTQERIEAELDFANQLYQDLGCFTINVSNKSIEETTAIIKDYLSQEE</sequence>
<dbReference type="InterPro" id="IPR005177">
    <property type="entry name" value="Kinase-pyrophosphorylase"/>
</dbReference>
<evidence type="ECO:0000313" key="7">
    <source>
        <dbReference type="Proteomes" id="UP000009875"/>
    </source>
</evidence>
<dbReference type="HOGENOM" id="CLU_046206_2_1_9"/>
<evidence type="ECO:0000256" key="4">
    <source>
        <dbReference type="ARBA" id="ARBA00022777"/>
    </source>
</evidence>
<keyword evidence="4 5" id="KW-0418">Kinase</keyword>
<organism evidence="6 7">
    <name type="scientific">Alloiococcus otitis ATCC 51267</name>
    <dbReference type="NCBI Taxonomy" id="883081"/>
    <lineage>
        <taxon>Bacteria</taxon>
        <taxon>Bacillati</taxon>
        <taxon>Bacillota</taxon>
        <taxon>Bacilli</taxon>
        <taxon>Lactobacillales</taxon>
        <taxon>Carnobacteriaceae</taxon>
        <taxon>Alloiococcus</taxon>
    </lineage>
</organism>
<protein>
    <recommendedName>
        <fullName evidence="5">Putative pyruvate, phosphate dikinase regulatory protein</fullName>
        <shortName evidence="5">PPDK regulatory protein</shortName>
        <ecNumber evidence="5">2.7.11.32</ecNumber>
        <ecNumber evidence="5">2.7.4.27</ecNumber>
    </recommendedName>
</protein>
<dbReference type="STRING" id="883081.HMPREF9698_00364"/>
<dbReference type="GO" id="GO:0016776">
    <property type="term" value="F:phosphotransferase activity, phosphate group as acceptor"/>
    <property type="evidence" value="ECO:0007669"/>
    <property type="project" value="UniProtKB-UniRule"/>
</dbReference>
<dbReference type="OrthoDB" id="9782201at2"/>
<comment type="caution">
    <text evidence="6">The sequence shown here is derived from an EMBL/GenBank/DDBJ whole genome shotgun (WGS) entry which is preliminary data.</text>
</comment>
<proteinExistence type="inferred from homology"/>
<comment type="similarity">
    <text evidence="5">Belongs to the pyruvate, phosphate/water dikinase regulatory protein family. PDRP subfamily.</text>
</comment>
<evidence type="ECO:0000256" key="5">
    <source>
        <dbReference type="HAMAP-Rule" id="MF_00921"/>
    </source>
</evidence>
<keyword evidence="1 5" id="KW-0723">Serine/threonine-protein kinase</keyword>
<gene>
    <name evidence="6" type="ORF">HMPREF9698_00364</name>
</gene>
<dbReference type="GO" id="GO:0004674">
    <property type="term" value="F:protein serine/threonine kinase activity"/>
    <property type="evidence" value="ECO:0007669"/>
    <property type="project" value="UniProtKB-UniRule"/>
</dbReference>
<dbReference type="RefSeq" id="WP_003776763.1">
    <property type="nucleotide sequence ID" value="NZ_JH992957.1"/>
</dbReference>
<dbReference type="InterPro" id="IPR026565">
    <property type="entry name" value="PPDK_reg"/>
</dbReference>
<dbReference type="eggNOG" id="COG1806">
    <property type="taxonomic scope" value="Bacteria"/>
</dbReference>
<evidence type="ECO:0000256" key="2">
    <source>
        <dbReference type="ARBA" id="ARBA00022679"/>
    </source>
</evidence>
<keyword evidence="7" id="KW-1185">Reference proteome</keyword>
<accession>K9ESW4</accession>
<dbReference type="AlphaFoldDB" id="K9ESW4"/>
<dbReference type="PATRIC" id="fig|883081.3.peg.366"/>
<dbReference type="EC" id="2.7.11.32" evidence="5"/>
<evidence type="ECO:0000313" key="6">
    <source>
        <dbReference type="EMBL" id="EKU94052.1"/>
    </source>
</evidence>
<dbReference type="GO" id="GO:0043531">
    <property type="term" value="F:ADP binding"/>
    <property type="evidence" value="ECO:0007669"/>
    <property type="project" value="UniProtKB-UniRule"/>
</dbReference>
<comment type="catalytic activity">
    <reaction evidence="5">
        <text>N(tele)-phospho-L-histidyl/O-phospho-L-threonyl-[pyruvate, phosphate dikinase] + phosphate + H(+) = N(tele)-phospho-L-histidyl/L-threonyl-[pyruvate, phosphate dikinase] + diphosphate</text>
        <dbReference type="Rhea" id="RHEA:43696"/>
        <dbReference type="Rhea" id="RHEA-COMP:10650"/>
        <dbReference type="Rhea" id="RHEA-COMP:10651"/>
        <dbReference type="ChEBI" id="CHEBI:15378"/>
        <dbReference type="ChEBI" id="CHEBI:30013"/>
        <dbReference type="ChEBI" id="CHEBI:33019"/>
        <dbReference type="ChEBI" id="CHEBI:43474"/>
        <dbReference type="ChEBI" id="CHEBI:61977"/>
        <dbReference type="ChEBI" id="CHEBI:83586"/>
        <dbReference type="EC" id="2.7.4.27"/>
    </reaction>
</comment>
<dbReference type="EMBL" id="AGXA01000005">
    <property type="protein sequence ID" value="EKU94052.1"/>
    <property type="molecule type" value="Genomic_DNA"/>
</dbReference>
<keyword evidence="2 5" id="KW-0808">Transferase</keyword>
<dbReference type="NCBIfam" id="NF003742">
    <property type="entry name" value="PRK05339.1"/>
    <property type="match status" value="1"/>
</dbReference>
<feature type="binding site" evidence="5">
    <location>
        <begin position="150"/>
        <end position="157"/>
    </location>
    <ligand>
        <name>ADP</name>
        <dbReference type="ChEBI" id="CHEBI:456216"/>
    </ligand>
</feature>
<dbReference type="EC" id="2.7.4.27" evidence="5"/>
<reference evidence="6 7" key="1">
    <citation type="submission" date="2012-09" db="EMBL/GenBank/DDBJ databases">
        <title>The Genome Sequence of Alloiococcus otitis ATCC 51267.</title>
        <authorList>
            <consortium name="The Broad Institute Genome Sequencing Platform"/>
            <person name="Earl A."/>
            <person name="Ward D."/>
            <person name="Feldgarden M."/>
            <person name="Gevers D."/>
            <person name="Huys G."/>
            <person name="Walker B."/>
            <person name="Young S.K."/>
            <person name="Zeng Q."/>
            <person name="Gargeya S."/>
            <person name="Fitzgerald M."/>
            <person name="Haas B."/>
            <person name="Abouelleil A."/>
            <person name="Alvarado L."/>
            <person name="Arachchi H.M."/>
            <person name="Berlin A.M."/>
            <person name="Chapman S.B."/>
            <person name="Goldberg J."/>
            <person name="Griggs A."/>
            <person name="Gujja S."/>
            <person name="Hansen M."/>
            <person name="Howarth C."/>
            <person name="Imamovic A."/>
            <person name="Larimer J."/>
            <person name="McCowen C."/>
            <person name="Montmayeur A."/>
            <person name="Murphy C."/>
            <person name="Neiman D."/>
            <person name="Pearson M."/>
            <person name="Priest M."/>
            <person name="Roberts A."/>
            <person name="Saif S."/>
            <person name="Shea T."/>
            <person name="Sisk P."/>
            <person name="Sykes S."/>
            <person name="Wortman J."/>
            <person name="Nusbaum C."/>
            <person name="Birren B."/>
        </authorList>
    </citation>
    <scope>NUCLEOTIDE SEQUENCE [LARGE SCALE GENOMIC DNA]</scope>
    <source>
        <strain evidence="6 7">ATCC 51267</strain>
    </source>
</reference>
<dbReference type="PANTHER" id="PTHR31756:SF3">
    <property type="entry name" value="PYRUVATE, PHOSPHATE DIKINASE REGULATORY PROTEIN 1, CHLOROPLASTIC"/>
    <property type="match status" value="1"/>
</dbReference>
<dbReference type="HAMAP" id="MF_00921">
    <property type="entry name" value="PDRP"/>
    <property type="match status" value="1"/>
</dbReference>
<name>K9ESW4_9LACT</name>
<dbReference type="Proteomes" id="UP000009875">
    <property type="component" value="Unassembled WGS sequence"/>
</dbReference>
<dbReference type="Pfam" id="PF03618">
    <property type="entry name" value="Kinase-PPPase"/>
    <property type="match status" value="1"/>
</dbReference>
<comment type="function">
    <text evidence="5">Bifunctional serine/threonine kinase and phosphorylase involved in the regulation of the pyruvate, phosphate dikinase (PPDK) by catalyzing its phosphorylation/dephosphorylation.</text>
</comment>
<keyword evidence="3 5" id="KW-0547">Nucleotide-binding</keyword>
<evidence type="ECO:0000256" key="1">
    <source>
        <dbReference type="ARBA" id="ARBA00022527"/>
    </source>
</evidence>